<dbReference type="Proteomes" id="UP001523262">
    <property type="component" value="Unassembled WGS sequence"/>
</dbReference>
<comment type="caution">
    <text evidence="1">The sequence shown here is derived from an EMBL/GenBank/DDBJ whole genome shotgun (WGS) entry which is preliminary data.</text>
</comment>
<evidence type="ECO:0000313" key="1">
    <source>
        <dbReference type="EMBL" id="MCM2533165.1"/>
    </source>
</evidence>
<dbReference type="Pfam" id="PF11148">
    <property type="entry name" value="DUF2922"/>
    <property type="match status" value="1"/>
</dbReference>
<gene>
    <name evidence="1" type="ORF">NDK43_13120</name>
</gene>
<reference evidence="1 2" key="1">
    <citation type="submission" date="2022-06" db="EMBL/GenBank/DDBJ databases">
        <authorList>
            <person name="Jeon C.O."/>
        </authorList>
    </citation>
    <scope>NUCLEOTIDE SEQUENCE [LARGE SCALE GENOMIC DNA]</scope>
    <source>
        <strain evidence="1 2">KCTC 13943</strain>
    </source>
</reference>
<dbReference type="InterPro" id="IPR021321">
    <property type="entry name" value="DUF2922"/>
</dbReference>
<keyword evidence="2" id="KW-1185">Reference proteome</keyword>
<name>A0ABT0WAP9_9BACI</name>
<evidence type="ECO:0000313" key="2">
    <source>
        <dbReference type="Proteomes" id="UP001523262"/>
    </source>
</evidence>
<sequence length="72" mass="7813">MAKTMELQFVTEFGKTVRMTVDNPKEPVNEGVVKQSMADIIASGIINTASGNLVSAQGARIVERNVTDYQLV</sequence>
<organism evidence="1 2">
    <name type="scientific">Neobacillus pocheonensis</name>
    <dbReference type="NCBI Taxonomy" id="363869"/>
    <lineage>
        <taxon>Bacteria</taxon>
        <taxon>Bacillati</taxon>
        <taxon>Bacillota</taxon>
        <taxon>Bacilli</taxon>
        <taxon>Bacillales</taxon>
        <taxon>Bacillaceae</taxon>
        <taxon>Neobacillus</taxon>
    </lineage>
</organism>
<dbReference type="EMBL" id="JAMQCR010000001">
    <property type="protein sequence ID" value="MCM2533165.1"/>
    <property type="molecule type" value="Genomic_DNA"/>
</dbReference>
<proteinExistence type="predicted"/>
<protein>
    <submittedName>
        <fullName evidence="1">DUF2922 domain-containing protein</fullName>
    </submittedName>
</protein>
<accession>A0ABT0WAP9</accession>